<dbReference type="SUPFAM" id="SSF118290">
    <property type="entry name" value="WRKY DNA-binding domain"/>
    <property type="match status" value="1"/>
</dbReference>
<evidence type="ECO:0000256" key="5">
    <source>
        <dbReference type="ARBA" id="ARBA00023242"/>
    </source>
</evidence>
<dbReference type="PANTHER" id="PTHR32096:SF80">
    <property type="entry name" value="WRKY TRANSCRIPTION FACTOR 27-RELATED"/>
    <property type="match status" value="1"/>
</dbReference>
<accession>A0AAV5HRD1</accession>
<proteinExistence type="predicted"/>
<dbReference type="InterPro" id="IPR003657">
    <property type="entry name" value="WRKY_dom"/>
</dbReference>
<dbReference type="GO" id="GO:0005634">
    <property type="term" value="C:nucleus"/>
    <property type="evidence" value="ECO:0007669"/>
    <property type="project" value="UniProtKB-SubCell"/>
</dbReference>
<dbReference type="PROSITE" id="PS50811">
    <property type="entry name" value="WRKY"/>
    <property type="match status" value="1"/>
</dbReference>
<comment type="subcellular location">
    <subcellularLocation>
        <location evidence="1">Nucleus</location>
    </subcellularLocation>
</comment>
<evidence type="ECO:0000313" key="9">
    <source>
        <dbReference type="Proteomes" id="UP001054252"/>
    </source>
</evidence>
<evidence type="ECO:0000256" key="4">
    <source>
        <dbReference type="ARBA" id="ARBA00023163"/>
    </source>
</evidence>
<keyword evidence="3" id="KW-0238">DNA-binding</keyword>
<comment type="caution">
    <text evidence="8">The sequence shown here is derived from an EMBL/GenBank/DDBJ whole genome shotgun (WGS) entry which is preliminary data.</text>
</comment>
<gene>
    <name evidence="8" type="ORF">SLEP1_g3405</name>
</gene>
<evidence type="ECO:0000256" key="2">
    <source>
        <dbReference type="ARBA" id="ARBA00023015"/>
    </source>
</evidence>
<feature type="domain" description="WRKY" evidence="7">
    <location>
        <begin position="188"/>
        <end position="254"/>
    </location>
</feature>
<dbReference type="GO" id="GO:0000976">
    <property type="term" value="F:transcription cis-regulatory region binding"/>
    <property type="evidence" value="ECO:0007669"/>
    <property type="project" value="TreeGrafter"/>
</dbReference>
<dbReference type="Gene3D" id="2.20.25.80">
    <property type="entry name" value="WRKY domain"/>
    <property type="match status" value="1"/>
</dbReference>
<keyword evidence="2" id="KW-0805">Transcription regulation</keyword>
<dbReference type="SMART" id="SM00774">
    <property type="entry name" value="WRKY"/>
    <property type="match status" value="1"/>
</dbReference>
<keyword evidence="4" id="KW-0804">Transcription</keyword>
<name>A0AAV5HRD1_9ROSI</name>
<dbReference type="Proteomes" id="UP001054252">
    <property type="component" value="Unassembled WGS sequence"/>
</dbReference>
<dbReference type="EMBL" id="BPVZ01000003">
    <property type="protein sequence ID" value="GKU89240.1"/>
    <property type="molecule type" value="Genomic_DNA"/>
</dbReference>
<evidence type="ECO:0000313" key="8">
    <source>
        <dbReference type="EMBL" id="GKU89240.1"/>
    </source>
</evidence>
<dbReference type="PANTHER" id="PTHR32096">
    <property type="entry name" value="WRKY TRANSCRIPTION FACTOR 30-RELATED-RELATED"/>
    <property type="match status" value="1"/>
</dbReference>
<reference evidence="8 9" key="1">
    <citation type="journal article" date="2021" name="Commun. Biol.">
        <title>The genome of Shorea leprosula (Dipterocarpaceae) highlights the ecological relevance of drought in aseasonal tropical rainforests.</title>
        <authorList>
            <person name="Ng K.K.S."/>
            <person name="Kobayashi M.J."/>
            <person name="Fawcett J.A."/>
            <person name="Hatakeyama M."/>
            <person name="Paape T."/>
            <person name="Ng C.H."/>
            <person name="Ang C.C."/>
            <person name="Tnah L.H."/>
            <person name="Lee C.T."/>
            <person name="Nishiyama T."/>
            <person name="Sese J."/>
            <person name="O'Brien M.J."/>
            <person name="Copetti D."/>
            <person name="Mohd Noor M.I."/>
            <person name="Ong R.C."/>
            <person name="Putra M."/>
            <person name="Sireger I.Z."/>
            <person name="Indrioko S."/>
            <person name="Kosugi Y."/>
            <person name="Izuno A."/>
            <person name="Isagi Y."/>
            <person name="Lee S.L."/>
            <person name="Shimizu K.K."/>
        </authorList>
    </citation>
    <scope>NUCLEOTIDE SEQUENCE [LARGE SCALE GENOMIC DNA]</scope>
    <source>
        <strain evidence="8">214</strain>
    </source>
</reference>
<protein>
    <recommendedName>
        <fullName evidence="7">WRKY domain-containing protein</fullName>
    </recommendedName>
</protein>
<feature type="region of interest" description="Disordered" evidence="6">
    <location>
        <begin position="298"/>
        <end position="340"/>
    </location>
</feature>
<evidence type="ECO:0000256" key="6">
    <source>
        <dbReference type="SAM" id="MobiDB-lite"/>
    </source>
</evidence>
<keyword evidence="5" id="KW-0539">Nucleus</keyword>
<dbReference type="InterPro" id="IPR044810">
    <property type="entry name" value="WRKY_plant"/>
</dbReference>
<keyword evidence="9" id="KW-1185">Reference proteome</keyword>
<dbReference type="AlphaFoldDB" id="A0AAV5HRD1"/>
<evidence type="ECO:0000259" key="7">
    <source>
        <dbReference type="PROSITE" id="PS50811"/>
    </source>
</evidence>
<feature type="region of interest" description="Disordered" evidence="6">
    <location>
        <begin position="140"/>
        <end position="179"/>
    </location>
</feature>
<evidence type="ECO:0000256" key="1">
    <source>
        <dbReference type="ARBA" id="ARBA00004123"/>
    </source>
</evidence>
<dbReference type="GO" id="GO:0003700">
    <property type="term" value="F:DNA-binding transcription factor activity"/>
    <property type="evidence" value="ECO:0007669"/>
    <property type="project" value="InterPro"/>
</dbReference>
<dbReference type="Pfam" id="PF03106">
    <property type="entry name" value="WRKY"/>
    <property type="match status" value="1"/>
</dbReference>
<dbReference type="InterPro" id="IPR036576">
    <property type="entry name" value="WRKY_dom_sf"/>
</dbReference>
<organism evidence="8 9">
    <name type="scientific">Rubroshorea leprosula</name>
    <dbReference type="NCBI Taxonomy" id="152421"/>
    <lineage>
        <taxon>Eukaryota</taxon>
        <taxon>Viridiplantae</taxon>
        <taxon>Streptophyta</taxon>
        <taxon>Embryophyta</taxon>
        <taxon>Tracheophyta</taxon>
        <taxon>Spermatophyta</taxon>
        <taxon>Magnoliopsida</taxon>
        <taxon>eudicotyledons</taxon>
        <taxon>Gunneridae</taxon>
        <taxon>Pentapetalae</taxon>
        <taxon>rosids</taxon>
        <taxon>malvids</taxon>
        <taxon>Malvales</taxon>
        <taxon>Dipterocarpaceae</taxon>
        <taxon>Rubroshorea</taxon>
    </lineage>
</organism>
<feature type="compositionally biased region" description="Acidic residues" evidence="6">
    <location>
        <begin position="327"/>
        <end position="340"/>
    </location>
</feature>
<sequence>MTEDWDLFAVVRSCASAAAITASGNTAENSNEEPWACLASLTFEEEKDPFFFPNLVQASNNNGSLQDSYRAFLPNPNPTTTINNPDSTGSFPGEFSGRHFQPQSPTTTTMGINTPTTDPVFVLGQSRNQQQPQYVQERKTLSRQPKVQPPVVQPPAGTILPFRSVHSQGPKSRKRKNHQIKKTVCHVTAGNLSSDPWAWRKYGQKPIKGSSCPRNYYRCSSSKACAARKQVERSNLDPNIFIVTYTGEHAHPKPTHRSSLAGSTRNKLSTVQKSILGKSPASETATDATCSSPLSAISVSPNAPLSAPEEGTRVVQDADVENGAGEGNDEEMLDGETEEDDILISNIKIDEDLFK</sequence>
<evidence type="ECO:0000256" key="3">
    <source>
        <dbReference type="ARBA" id="ARBA00023125"/>
    </source>
</evidence>